<evidence type="ECO:0000313" key="10">
    <source>
        <dbReference type="Proteomes" id="UP000309601"/>
    </source>
</evidence>
<keyword evidence="1" id="KW-0812">Transmembrane</keyword>
<evidence type="ECO:0000313" key="2">
    <source>
        <dbReference type="EMBL" id="TIB80048.1"/>
    </source>
</evidence>
<dbReference type="GO" id="GO:0070917">
    <property type="term" value="F:inositol phosphoceramide synthase regulator activity"/>
    <property type="evidence" value="ECO:0007669"/>
    <property type="project" value="InterPro"/>
</dbReference>
<dbReference type="GO" id="GO:0006673">
    <property type="term" value="P:inositol phosphoceramide metabolic process"/>
    <property type="evidence" value="ECO:0007669"/>
    <property type="project" value="InterPro"/>
</dbReference>
<feature type="transmembrane region" description="Helical" evidence="1">
    <location>
        <begin position="168"/>
        <end position="191"/>
    </location>
</feature>
<dbReference type="EMBL" id="SPRW01000025">
    <property type="protein sequence ID" value="TIC64783.1"/>
    <property type="molecule type" value="Genomic_DNA"/>
</dbReference>
<evidence type="ECO:0000313" key="11">
    <source>
        <dbReference type="Proteomes" id="UP000310685"/>
    </source>
</evidence>
<evidence type="ECO:0000313" key="5">
    <source>
        <dbReference type="EMBL" id="TIC64783.1"/>
    </source>
</evidence>
<dbReference type="Proteomes" id="UP000305362">
    <property type="component" value="Unassembled WGS sequence"/>
</dbReference>
<dbReference type="Proteomes" id="UP000309601">
    <property type="component" value="Unassembled WGS sequence"/>
</dbReference>
<dbReference type="PANTHER" id="PTHR28077:SF1">
    <property type="entry name" value="INOSITOL PHOSPHORYLCERAMIDE SYNTHASE REGULATORY SUBUNIT KEI1"/>
    <property type="match status" value="1"/>
</dbReference>
<dbReference type="GO" id="GO:0000139">
    <property type="term" value="C:Golgi membrane"/>
    <property type="evidence" value="ECO:0007669"/>
    <property type="project" value="TreeGrafter"/>
</dbReference>
<evidence type="ECO:0000313" key="9">
    <source>
        <dbReference type="Proteomes" id="UP000307169"/>
    </source>
</evidence>
<evidence type="ECO:0000313" key="6">
    <source>
        <dbReference type="EMBL" id="TIC67817.1"/>
    </source>
</evidence>
<evidence type="ECO:0000313" key="4">
    <source>
        <dbReference type="EMBL" id="TIC31018.1"/>
    </source>
</evidence>
<dbReference type="EMBL" id="SPRH01000022">
    <property type="protein sequence ID" value="TIC00502.1"/>
    <property type="molecule type" value="Genomic_DNA"/>
</dbReference>
<dbReference type="EMBL" id="SPRO01000015">
    <property type="protein sequence ID" value="TIC31018.1"/>
    <property type="molecule type" value="Genomic_DNA"/>
</dbReference>
<accession>A0A4T0PLS8</accession>
<dbReference type="AlphaFoldDB" id="A0A4T0PLS8"/>
<evidence type="ECO:0000256" key="1">
    <source>
        <dbReference type="SAM" id="Phobius"/>
    </source>
</evidence>
<evidence type="ECO:0000313" key="8">
    <source>
        <dbReference type="Proteomes" id="UP000305647"/>
    </source>
</evidence>
<dbReference type="EMBL" id="SPRV01000015">
    <property type="protein sequence ID" value="TIC67817.1"/>
    <property type="molecule type" value="Genomic_DNA"/>
</dbReference>
<name>A0A4T0PLS8_9BASI</name>
<feature type="transmembrane region" description="Helical" evidence="1">
    <location>
        <begin position="60"/>
        <end position="86"/>
    </location>
</feature>
<gene>
    <name evidence="5" type="ORF">E3Q02_02455</name>
    <name evidence="6" type="ORF">E3Q03_01806</name>
    <name evidence="4" type="ORF">E3Q10_01875</name>
    <name evidence="3" type="ORF">E3Q17_02150</name>
    <name evidence="2" type="ORF">E3Q22_02160</name>
</gene>
<dbReference type="Proteomes" id="UP000310685">
    <property type="component" value="Unassembled WGS sequence"/>
</dbReference>
<dbReference type="InterPro" id="IPR013862">
    <property type="entry name" value="Kei1"/>
</dbReference>
<proteinExistence type="predicted"/>
<dbReference type="OrthoDB" id="3338076at2759"/>
<feature type="transmembrane region" description="Helical" evidence="1">
    <location>
        <begin position="98"/>
        <end position="119"/>
    </location>
</feature>
<dbReference type="Proteomes" id="UP000305647">
    <property type="component" value="Unassembled WGS sequence"/>
</dbReference>
<dbReference type="PANTHER" id="PTHR28077">
    <property type="entry name" value="INOSITOL PHOSPHORYLCERAMIDE SYNTHASE REGULATORY SUBUNIT KEI1"/>
    <property type="match status" value="1"/>
</dbReference>
<dbReference type="GO" id="GO:0070916">
    <property type="term" value="C:inositol phosphoceramide synthase complex"/>
    <property type="evidence" value="ECO:0007669"/>
    <property type="project" value="TreeGrafter"/>
</dbReference>
<sequence>MISGLGKLADKSPLNKPIFRSLCGLDIKLVDALTADLGCTIITAFALFNKVAGVYGVNVIFTGGTFAQLSMYLYSVGTLAVFVWGLKQISEENPSNSLAYANLFAIDHIISTIYSLIFFKHWYIDEPHDGRRADVGDLTKGWGGVAHQDLTELERVAAAEEVWGREKVFAALVLLSGFIAKLYFILIIYSFSLSLIQGTYYNNNQQTNRANYRNVQNE</sequence>
<comment type="caution">
    <text evidence="4">The sequence shown here is derived from an EMBL/GenBank/DDBJ whole genome shotgun (WGS) entry which is preliminary data.</text>
</comment>
<dbReference type="Pfam" id="PF08552">
    <property type="entry name" value="Kei1"/>
    <property type="match status" value="1"/>
</dbReference>
<organism evidence="4 8">
    <name type="scientific">Wallemia mellicola</name>
    <dbReference type="NCBI Taxonomy" id="1708541"/>
    <lineage>
        <taxon>Eukaryota</taxon>
        <taxon>Fungi</taxon>
        <taxon>Dikarya</taxon>
        <taxon>Basidiomycota</taxon>
        <taxon>Wallemiomycotina</taxon>
        <taxon>Wallemiomycetes</taxon>
        <taxon>Wallemiales</taxon>
        <taxon>Wallemiaceae</taxon>
        <taxon>Wallemia</taxon>
    </lineage>
</organism>
<protein>
    <submittedName>
        <fullName evidence="4">DUF1753-domain-containing protein</fullName>
    </submittedName>
</protein>
<keyword evidence="1" id="KW-0472">Membrane</keyword>
<dbReference type="Proteomes" id="UP000307169">
    <property type="component" value="Unassembled WGS sequence"/>
</dbReference>
<evidence type="ECO:0000313" key="3">
    <source>
        <dbReference type="EMBL" id="TIC00502.1"/>
    </source>
</evidence>
<keyword evidence="1" id="KW-1133">Transmembrane helix</keyword>
<evidence type="ECO:0000313" key="7">
    <source>
        <dbReference type="Proteomes" id="UP000305362"/>
    </source>
</evidence>
<dbReference type="EMBL" id="SPRC01000019">
    <property type="protein sequence ID" value="TIB80048.1"/>
    <property type="molecule type" value="Genomic_DNA"/>
</dbReference>
<reference evidence="7 8" key="1">
    <citation type="submission" date="2019-03" db="EMBL/GenBank/DDBJ databases">
        <title>Sequencing 25 genomes of Wallemia mellicola.</title>
        <authorList>
            <person name="Gostincar C."/>
        </authorList>
    </citation>
    <scope>NUCLEOTIDE SEQUENCE [LARGE SCALE GENOMIC DNA]</scope>
    <source>
        <strain evidence="3 9">EXF-1262</strain>
        <strain evidence="5 10">EXF-1274</strain>
        <strain evidence="6 7">EXF-1277</strain>
        <strain evidence="2 11">EXF-6152</strain>
        <strain evidence="4 8">EXF-8738</strain>
    </source>
</reference>